<dbReference type="Pfam" id="PF20466">
    <property type="entry name" value="MmeI_TRD"/>
    <property type="match status" value="1"/>
</dbReference>
<evidence type="ECO:0000259" key="9">
    <source>
        <dbReference type="Pfam" id="PF20473"/>
    </source>
</evidence>
<comment type="caution">
    <text evidence="10">The sequence shown here is derived from an EMBL/GenBank/DDBJ whole genome shotgun (WGS) entry which is preliminary data.</text>
</comment>
<gene>
    <name evidence="10" type="ORF">H8R02_06765</name>
</gene>
<dbReference type="PROSITE" id="PS00092">
    <property type="entry name" value="N6_MTASE"/>
    <property type="match status" value="1"/>
</dbReference>
<evidence type="ECO:0000313" key="10">
    <source>
        <dbReference type="EMBL" id="MBC5764142.1"/>
    </source>
</evidence>
<dbReference type="Pfam" id="PF20465">
    <property type="entry name" value="MmeI_hel"/>
    <property type="match status" value="1"/>
</dbReference>
<evidence type="ECO:0000313" key="11">
    <source>
        <dbReference type="Proteomes" id="UP000596827"/>
    </source>
</evidence>
<dbReference type="PANTHER" id="PTHR33841:SF1">
    <property type="entry name" value="DNA METHYLTRANSFERASE A"/>
    <property type="match status" value="1"/>
</dbReference>
<protein>
    <recommendedName>
        <fullName evidence="1">site-specific DNA-methyltransferase (adenine-specific)</fullName>
        <ecNumber evidence="1">2.1.1.72</ecNumber>
    </recommendedName>
</protein>
<dbReference type="InterPro" id="IPR046818">
    <property type="entry name" value="MmeI_C"/>
</dbReference>
<dbReference type="SUPFAM" id="SSF53335">
    <property type="entry name" value="S-adenosyl-L-methionine-dependent methyltransferases"/>
    <property type="match status" value="1"/>
</dbReference>
<feature type="domain" description="MmeI-like target recognition" evidence="7">
    <location>
        <begin position="620"/>
        <end position="823"/>
    </location>
</feature>
<name>A0A923M4P4_9BURK</name>
<dbReference type="InterPro" id="IPR046816">
    <property type="entry name" value="MmeI_Mtase"/>
</dbReference>
<dbReference type="InterPro" id="IPR029063">
    <property type="entry name" value="SAM-dependent_MTases_sf"/>
</dbReference>
<feature type="domain" description="MmeI-like C-terminal" evidence="8">
    <location>
        <begin position="826"/>
        <end position="906"/>
    </location>
</feature>
<feature type="domain" description="MmeI-like helicase spacer" evidence="6">
    <location>
        <begin position="179"/>
        <end position="258"/>
    </location>
</feature>
<feature type="domain" description="MmeI-like DNA-methyltransferase" evidence="9">
    <location>
        <begin position="334"/>
        <end position="597"/>
    </location>
</feature>
<evidence type="ECO:0000256" key="1">
    <source>
        <dbReference type="ARBA" id="ARBA00011900"/>
    </source>
</evidence>
<dbReference type="PANTHER" id="PTHR33841">
    <property type="entry name" value="DNA METHYLTRANSFERASE YEEA-RELATED"/>
    <property type="match status" value="1"/>
</dbReference>
<evidence type="ECO:0000259" key="7">
    <source>
        <dbReference type="Pfam" id="PF20466"/>
    </source>
</evidence>
<evidence type="ECO:0000259" key="8">
    <source>
        <dbReference type="Pfam" id="PF20467"/>
    </source>
</evidence>
<organism evidence="10 11">
    <name type="scientific">Ramlibacter albus</name>
    <dbReference type="NCBI Taxonomy" id="2079448"/>
    <lineage>
        <taxon>Bacteria</taxon>
        <taxon>Pseudomonadati</taxon>
        <taxon>Pseudomonadota</taxon>
        <taxon>Betaproteobacteria</taxon>
        <taxon>Burkholderiales</taxon>
        <taxon>Comamonadaceae</taxon>
        <taxon>Ramlibacter</taxon>
    </lineage>
</organism>
<dbReference type="Proteomes" id="UP000596827">
    <property type="component" value="Unassembled WGS sequence"/>
</dbReference>
<dbReference type="GO" id="GO:0009007">
    <property type="term" value="F:site-specific DNA-methyltransferase (adenine-specific) activity"/>
    <property type="evidence" value="ECO:0007669"/>
    <property type="project" value="UniProtKB-EC"/>
</dbReference>
<evidence type="ECO:0000259" key="5">
    <source>
        <dbReference type="Pfam" id="PF20464"/>
    </source>
</evidence>
<evidence type="ECO:0000256" key="2">
    <source>
        <dbReference type="ARBA" id="ARBA00022603"/>
    </source>
</evidence>
<dbReference type="Pfam" id="PF20467">
    <property type="entry name" value="MmeI_C"/>
    <property type="match status" value="1"/>
</dbReference>
<accession>A0A923M4P4</accession>
<dbReference type="Gene3D" id="3.40.50.150">
    <property type="entry name" value="Vaccinia Virus protein VP39"/>
    <property type="match status" value="1"/>
</dbReference>
<dbReference type="InterPro" id="IPR046819">
    <property type="entry name" value="MmeI_hel"/>
</dbReference>
<dbReference type="Pfam" id="PF20473">
    <property type="entry name" value="MmeI_Mtase"/>
    <property type="match status" value="1"/>
</dbReference>
<reference evidence="10" key="1">
    <citation type="submission" date="2020-08" db="EMBL/GenBank/DDBJ databases">
        <title>Ramlibacter sp. GTP1 16S ribosomal RNA gene genome sequencing and assembly.</title>
        <authorList>
            <person name="Kang M."/>
        </authorList>
    </citation>
    <scope>NUCLEOTIDE SEQUENCE</scope>
    <source>
        <strain evidence="10">GTP1</strain>
    </source>
</reference>
<dbReference type="InterPro" id="IPR046817">
    <property type="entry name" value="MmeI_N"/>
</dbReference>
<keyword evidence="11" id="KW-1185">Reference proteome</keyword>
<evidence type="ECO:0000256" key="3">
    <source>
        <dbReference type="ARBA" id="ARBA00022679"/>
    </source>
</evidence>
<dbReference type="EMBL" id="JACORU010000001">
    <property type="protein sequence ID" value="MBC5764142.1"/>
    <property type="molecule type" value="Genomic_DNA"/>
</dbReference>
<sequence length="921" mass="103948">MPMSWNEIRTLAVAFSRDWADAKEEHADAKSFWDDLFRVFGVPRRRVASFESRVKKIDGSRGYIDLLWKKMLLVEHKSRGKDLEMAHKQAKDYFPGLKDSELPRYVVVCDFARFRIIDLDTGDDNEFKLEDLPDEIQRLGFIAGYEKREIREQDPVNAQAALKLGALHDELKEIGYEGHELEVYLVRLLFCLFADDTGIFVPRDIFHDYILQRTSEDGSDLGGHLQELFQTLNRPVEKRYRSLDEQLAQFPYVNGTLFAESISTVSFTAKLRGALLECCDVNWGQISPAIFGSLFQSIMKKDERRALGAHYTSEKNILKAIGPLFLDNLRAEFESIKTQQGKLEQFHGRLSELRFLDPACGCGNFLVIAYRELRLLELDVIRARHGRTGRHQLALDAMASFVKVDVDQFYGIEIEEWPAQIARVAMWLIDHQMNVMVSKEFGNAFVRVPLVKSANILQADALETDWNDVLPSARCDFVLGNPPFRGARLMSTQQKATAALALHGVPGANNLDYVAGWYVKTAHYLSPRAEAALVSTNSITQGEQVGILWSYLLGLGVDIKFAHRTFKWANEAGKVAAVHCVIIGFSRFPHTKKRLFDYASVNGEPLEKSARNISPYLVDADNILVIDRTSTLDTATPAMCFGSMANDGGALLLEEAERKEMLSRDRAAAAYIKPFFQVEQFLYNEKRYCLWLVDAPSADITRIAPIKERVGACKAHRAKSERPATRKLAAAPALFGEIRQPKGRYLLVPRHTGENRRYIPMGFMRQDQICGDANLMVPNAGLYEFGVLSSLMHNAWVAGIGGRIKSDFRYSASIVYNNFPWPENVTDVRRRAIAECAQAVLDCRAAHKGETLAELYEPLSMPADLLAAHRKLDRAVDAAYGRRSFGSDAERVAFLLEQYRDRTEALLRAPPVKKTGRRVAA</sequence>
<dbReference type="InterPro" id="IPR002052">
    <property type="entry name" value="DNA_methylase_N6_adenine_CS"/>
</dbReference>
<evidence type="ECO:0000256" key="4">
    <source>
        <dbReference type="ARBA" id="ARBA00047942"/>
    </source>
</evidence>
<dbReference type="AlphaFoldDB" id="A0A923M4P4"/>
<dbReference type="GO" id="GO:0032259">
    <property type="term" value="P:methylation"/>
    <property type="evidence" value="ECO:0007669"/>
    <property type="project" value="UniProtKB-KW"/>
</dbReference>
<dbReference type="InterPro" id="IPR050953">
    <property type="entry name" value="N4_N6_ade-DNA_methylase"/>
</dbReference>
<keyword evidence="2 10" id="KW-0489">Methyltransferase</keyword>
<keyword evidence="3" id="KW-0808">Transferase</keyword>
<comment type="catalytic activity">
    <reaction evidence="4">
        <text>a 2'-deoxyadenosine in DNA + S-adenosyl-L-methionine = an N(6)-methyl-2'-deoxyadenosine in DNA + S-adenosyl-L-homocysteine + H(+)</text>
        <dbReference type="Rhea" id="RHEA:15197"/>
        <dbReference type="Rhea" id="RHEA-COMP:12418"/>
        <dbReference type="Rhea" id="RHEA-COMP:12419"/>
        <dbReference type="ChEBI" id="CHEBI:15378"/>
        <dbReference type="ChEBI" id="CHEBI:57856"/>
        <dbReference type="ChEBI" id="CHEBI:59789"/>
        <dbReference type="ChEBI" id="CHEBI:90615"/>
        <dbReference type="ChEBI" id="CHEBI:90616"/>
        <dbReference type="EC" id="2.1.1.72"/>
    </reaction>
</comment>
<dbReference type="InterPro" id="IPR046820">
    <property type="entry name" value="MmeI_TRD"/>
</dbReference>
<dbReference type="GO" id="GO:0003676">
    <property type="term" value="F:nucleic acid binding"/>
    <property type="evidence" value="ECO:0007669"/>
    <property type="project" value="InterPro"/>
</dbReference>
<proteinExistence type="predicted"/>
<evidence type="ECO:0000259" key="6">
    <source>
        <dbReference type="Pfam" id="PF20465"/>
    </source>
</evidence>
<feature type="domain" description="MmeI-like N-terminal" evidence="5">
    <location>
        <begin position="12"/>
        <end position="173"/>
    </location>
</feature>
<dbReference type="Pfam" id="PF20464">
    <property type="entry name" value="MmeI_N"/>
    <property type="match status" value="1"/>
</dbReference>
<dbReference type="EC" id="2.1.1.72" evidence="1"/>